<keyword evidence="3" id="KW-1185">Reference proteome</keyword>
<dbReference type="EMBL" id="ATLV01014995">
    <property type="status" value="NOT_ANNOTATED_CDS"/>
    <property type="molecule type" value="Genomic_DNA"/>
</dbReference>
<reference evidence="1 3" key="1">
    <citation type="journal article" date="2014" name="BMC Genomics">
        <title>Genome sequence of Anopheles sinensis provides insight into genetics basis of mosquito competence for malaria parasites.</title>
        <authorList>
            <person name="Zhou D."/>
            <person name="Zhang D."/>
            <person name="Ding G."/>
            <person name="Shi L."/>
            <person name="Hou Q."/>
            <person name="Ye Y."/>
            <person name="Xu Y."/>
            <person name="Zhou H."/>
            <person name="Xiong C."/>
            <person name="Li S."/>
            <person name="Yu J."/>
            <person name="Hong S."/>
            <person name="Yu X."/>
            <person name="Zou P."/>
            <person name="Chen C."/>
            <person name="Chang X."/>
            <person name="Wang W."/>
            <person name="Lv Y."/>
            <person name="Sun Y."/>
            <person name="Ma L."/>
            <person name="Shen B."/>
            <person name="Zhu C."/>
        </authorList>
    </citation>
    <scope>NUCLEOTIDE SEQUENCE [LARGE SCALE GENOMIC DNA]</scope>
</reference>
<evidence type="ECO:0000313" key="1">
    <source>
        <dbReference type="EMBL" id="KFB39809.1"/>
    </source>
</evidence>
<evidence type="ECO:0000313" key="3">
    <source>
        <dbReference type="Proteomes" id="UP000030765"/>
    </source>
</evidence>
<proteinExistence type="predicted"/>
<name>A0A084VPB5_ANOSI</name>
<organism evidence="1">
    <name type="scientific">Anopheles sinensis</name>
    <name type="common">Mosquito</name>
    <dbReference type="NCBI Taxonomy" id="74873"/>
    <lineage>
        <taxon>Eukaryota</taxon>
        <taxon>Metazoa</taxon>
        <taxon>Ecdysozoa</taxon>
        <taxon>Arthropoda</taxon>
        <taxon>Hexapoda</taxon>
        <taxon>Insecta</taxon>
        <taxon>Pterygota</taxon>
        <taxon>Neoptera</taxon>
        <taxon>Endopterygota</taxon>
        <taxon>Diptera</taxon>
        <taxon>Nematocera</taxon>
        <taxon>Culicoidea</taxon>
        <taxon>Culicidae</taxon>
        <taxon>Anophelinae</taxon>
        <taxon>Anopheles</taxon>
    </lineage>
</organism>
<sequence>MDVKLNSVCWGKTQQQQRTTQRSLGVEVTEDITRGCFRRRLRQARKLDDLRCRGNVRTVFAE</sequence>
<dbReference type="VEuPathDB" id="VectorBase:ASIC007177"/>
<dbReference type="AlphaFoldDB" id="A0A084VPB5"/>
<evidence type="ECO:0000313" key="2">
    <source>
        <dbReference type="EnsemblMetazoa" id="ASIC007177-PA"/>
    </source>
</evidence>
<dbReference type="Proteomes" id="UP000030765">
    <property type="component" value="Unassembled WGS sequence"/>
</dbReference>
<accession>A0A084VPB5</accession>
<dbReference type="EnsemblMetazoa" id="ASIC007177-RA">
    <property type="protein sequence ID" value="ASIC007177-PA"/>
    <property type="gene ID" value="ASIC007177"/>
</dbReference>
<gene>
    <name evidence="1" type="ORF">ZHAS_00007177</name>
</gene>
<protein>
    <submittedName>
        <fullName evidence="1 2">Uncharacterized protein</fullName>
    </submittedName>
</protein>
<dbReference type="EMBL" id="KE524999">
    <property type="protein sequence ID" value="KFB39809.1"/>
    <property type="molecule type" value="Genomic_DNA"/>
</dbReference>
<reference evidence="2" key="2">
    <citation type="submission" date="2020-05" db="UniProtKB">
        <authorList>
            <consortium name="EnsemblMetazoa"/>
        </authorList>
    </citation>
    <scope>IDENTIFICATION</scope>
</reference>